<dbReference type="EMBL" id="CP001778">
    <property type="protein sequence ID" value="ADD40659.1"/>
    <property type="molecule type" value="Genomic_DNA"/>
</dbReference>
<proteinExistence type="predicted"/>
<dbReference type="KEGG" id="sna:Snas_0948"/>
<organism evidence="2 3">
    <name type="scientific">Stackebrandtia nassauensis (strain DSM 44728 / CIP 108903 / NRRL B-16338 / NBRC 102104 / LLR-40K-21)</name>
    <dbReference type="NCBI Taxonomy" id="446470"/>
    <lineage>
        <taxon>Bacteria</taxon>
        <taxon>Bacillati</taxon>
        <taxon>Actinomycetota</taxon>
        <taxon>Actinomycetes</taxon>
        <taxon>Glycomycetales</taxon>
        <taxon>Glycomycetaceae</taxon>
        <taxon>Stackebrandtia</taxon>
    </lineage>
</organism>
<dbReference type="eggNOG" id="COG3307">
    <property type="taxonomic scope" value="Bacteria"/>
</dbReference>
<feature type="transmembrane region" description="Helical" evidence="1">
    <location>
        <begin position="35"/>
        <end position="58"/>
    </location>
</feature>
<keyword evidence="3" id="KW-1185">Reference proteome</keyword>
<gene>
    <name evidence="2" type="ordered locus">Snas_0948</name>
</gene>
<dbReference type="RefSeq" id="WP_013016230.1">
    <property type="nucleotide sequence ID" value="NC_013947.1"/>
</dbReference>
<dbReference type="HOGENOM" id="CLU_040411_0_0_11"/>
<feature type="transmembrane region" description="Helical" evidence="1">
    <location>
        <begin position="372"/>
        <end position="396"/>
    </location>
</feature>
<dbReference type="STRING" id="446470.Snas_0948"/>
<feature type="transmembrane region" description="Helical" evidence="1">
    <location>
        <begin position="102"/>
        <end position="123"/>
    </location>
</feature>
<accession>D3Q950</accession>
<keyword evidence="1" id="KW-1133">Transmembrane helix</keyword>
<feature type="transmembrane region" description="Helical" evidence="1">
    <location>
        <begin position="235"/>
        <end position="252"/>
    </location>
</feature>
<dbReference type="AlphaFoldDB" id="D3Q950"/>
<dbReference type="Proteomes" id="UP000000844">
    <property type="component" value="Chromosome"/>
</dbReference>
<keyword evidence="1" id="KW-0812">Transmembrane</keyword>
<feature type="transmembrane region" description="Helical" evidence="1">
    <location>
        <begin position="70"/>
        <end position="90"/>
    </location>
</feature>
<keyword evidence="1" id="KW-0472">Membrane</keyword>
<sequence>MRPALVGGLAPGVGRHGLLRGPGAPLTWLLLFFPLWWALGLGGLIFFIVAVPMAISLLRRDRVEIPPGFGIWLLFCLVVLVSAVAIGLTPEGTMAGSWTGRVFGVAFRLVGYASATIICLYTVNLSESDFPRRRLVNLLAATGVITVVGGLLGTVAGHLEFTSPMEALLPESLASDQFVQSLVHPQAAQVMDFLGYETPRPAAPWGYTNTWGNMLAIAAPWIAVAVACYPVRPRVKYAAVAILAVALIPTVYSMNRGLWLNLAVAGVFVAVRFLACGRWWPLTVLAVTGVVALAAVLVTPLGQIVAARAANGHSDDGRGYATMRALAAVPESPILGFGSTRQTVGSGESIAVGPTKECPRCGGRTLGGNGQLWQVLFAHGVTGALAFVGFFVAVLWRFRRDHSAIGIVASVVMVLSLTSMFYYNALVAPLVITLLCYALLWRNERDRAVEGTT</sequence>
<evidence type="ECO:0000256" key="1">
    <source>
        <dbReference type="SAM" id="Phobius"/>
    </source>
</evidence>
<evidence type="ECO:0000313" key="2">
    <source>
        <dbReference type="EMBL" id="ADD40659.1"/>
    </source>
</evidence>
<feature type="transmembrane region" description="Helical" evidence="1">
    <location>
        <begin position="425"/>
        <end position="441"/>
    </location>
</feature>
<feature type="transmembrane region" description="Helical" evidence="1">
    <location>
        <begin position="210"/>
        <end position="228"/>
    </location>
</feature>
<evidence type="ECO:0000313" key="3">
    <source>
        <dbReference type="Proteomes" id="UP000000844"/>
    </source>
</evidence>
<feature type="transmembrane region" description="Helical" evidence="1">
    <location>
        <begin position="282"/>
        <end position="306"/>
    </location>
</feature>
<evidence type="ECO:0008006" key="4">
    <source>
        <dbReference type="Google" id="ProtNLM"/>
    </source>
</evidence>
<protein>
    <recommendedName>
        <fullName evidence="4">O-antigen polymerase</fullName>
    </recommendedName>
</protein>
<reference evidence="2 3" key="1">
    <citation type="journal article" date="2009" name="Stand. Genomic Sci.">
        <title>Complete genome sequence of Stackebrandtia nassauensis type strain (LLR-40K-21).</title>
        <authorList>
            <person name="Munk C."/>
            <person name="Lapidus A."/>
            <person name="Copeland A."/>
            <person name="Jando M."/>
            <person name="Mayilraj S."/>
            <person name="Glavina Del Rio T."/>
            <person name="Nolan M."/>
            <person name="Chen F."/>
            <person name="Lucas S."/>
            <person name="Tice H."/>
            <person name="Cheng J.F."/>
            <person name="Han C."/>
            <person name="Detter J.C."/>
            <person name="Bruce D."/>
            <person name="Goodwin L."/>
            <person name="Chain P."/>
            <person name="Pitluck S."/>
            <person name="Goker M."/>
            <person name="Ovchinikova G."/>
            <person name="Pati A."/>
            <person name="Ivanova N."/>
            <person name="Mavromatis K."/>
            <person name="Chen A."/>
            <person name="Palaniappan K."/>
            <person name="Land M."/>
            <person name="Hauser L."/>
            <person name="Chang Y.J."/>
            <person name="Jeffries C.D."/>
            <person name="Bristow J."/>
            <person name="Eisen J.A."/>
            <person name="Markowitz V."/>
            <person name="Hugenholtz P."/>
            <person name="Kyrpides N.C."/>
            <person name="Klenk H.P."/>
        </authorList>
    </citation>
    <scope>NUCLEOTIDE SEQUENCE [LARGE SCALE GENOMIC DNA]</scope>
    <source>
        <strain evidence="3">DSM 44728 / CIP 108903 / NRRL B-16338 / NBRC 102104 / LLR-40K-21</strain>
    </source>
</reference>
<feature type="transmembrane region" description="Helical" evidence="1">
    <location>
        <begin position="135"/>
        <end position="159"/>
    </location>
</feature>
<name>D3Q950_STANL</name>
<feature type="transmembrane region" description="Helical" evidence="1">
    <location>
        <begin position="258"/>
        <end position="275"/>
    </location>
</feature>